<dbReference type="InterPro" id="IPR045313">
    <property type="entry name" value="CBR1-like"/>
</dbReference>
<evidence type="ECO:0000313" key="4">
    <source>
        <dbReference type="EMBL" id="KAK2605602.1"/>
    </source>
</evidence>
<comment type="caution">
    <text evidence="4">The sequence shown here is derived from an EMBL/GenBank/DDBJ whole genome shotgun (WGS) entry which is preliminary data.</text>
</comment>
<evidence type="ECO:0000313" key="5">
    <source>
        <dbReference type="Proteomes" id="UP001265746"/>
    </source>
</evidence>
<protein>
    <submittedName>
        <fullName evidence="4">Uncharacterized protein</fullName>
    </submittedName>
</protein>
<accession>A0AAD9W4G0</accession>
<dbReference type="EMBL" id="JAUJFL010000004">
    <property type="protein sequence ID" value="KAK2605602.1"/>
    <property type="molecule type" value="Genomic_DNA"/>
</dbReference>
<evidence type="ECO:0000256" key="2">
    <source>
        <dbReference type="ARBA" id="ARBA00022857"/>
    </source>
</evidence>
<dbReference type="InterPro" id="IPR002347">
    <property type="entry name" value="SDR_fam"/>
</dbReference>
<dbReference type="SUPFAM" id="SSF51735">
    <property type="entry name" value="NAD(P)-binding Rossmann-fold domains"/>
    <property type="match status" value="1"/>
</dbReference>
<dbReference type="PANTHER" id="PTHR43963">
    <property type="entry name" value="CARBONYL REDUCTASE 1-RELATED"/>
    <property type="match status" value="1"/>
</dbReference>
<dbReference type="CDD" id="cd05324">
    <property type="entry name" value="carb_red_PTCR-like_SDR_c"/>
    <property type="match status" value="1"/>
</dbReference>
<dbReference type="Gene3D" id="3.40.50.720">
    <property type="entry name" value="NAD(P)-binding Rossmann-like Domain"/>
    <property type="match status" value="1"/>
</dbReference>
<keyword evidence="3" id="KW-0560">Oxidoreductase</keyword>
<dbReference type="InterPro" id="IPR036291">
    <property type="entry name" value="NAD(P)-bd_dom_sf"/>
</dbReference>
<dbReference type="Proteomes" id="UP001265746">
    <property type="component" value="Unassembled WGS sequence"/>
</dbReference>
<dbReference type="PANTHER" id="PTHR43963:SF6">
    <property type="entry name" value="CHAIN DEHYDROGENASE FAMILY PROTEIN, PUTATIVE (AFU_ORTHOLOGUE AFUA_3G15350)-RELATED"/>
    <property type="match status" value="1"/>
</dbReference>
<dbReference type="PROSITE" id="PS00061">
    <property type="entry name" value="ADH_SHORT"/>
    <property type="match status" value="1"/>
</dbReference>
<keyword evidence="5" id="KW-1185">Reference proteome</keyword>
<comment type="similarity">
    <text evidence="1">Belongs to the short-chain dehydrogenases/reductases (SDR) family.</text>
</comment>
<keyword evidence="2" id="KW-0521">NADP</keyword>
<dbReference type="AlphaFoldDB" id="A0AAD9W4G0"/>
<organism evidence="4 5">
    <name type="scientific">Phomopsis amygdali</name>
    <name type="common">Fusicoccum amygdali</name>
    <dbReference type="NCBI Taxonomy" id="1214568"/>
    <lineage>
        <taxon>Eukaryota</taxon>
        <taxon>Fungi</taxon>
        <taxon>Dikarya</taxon>
        <taxon>Ascomycota</taxon>
        <taxon>Pezizomycotina</taxon>
        <taxon>Sordariomycetes</taxon>
        <taxon>Sordariomycetidae</taxon>
        <taxon>Diaporthales</taxon>
        <taxon>Diaporthaceae</taxon>
        <taxon>Diaporthe</taxon>
    </lineage>
</organism>
<gene>
    <name evidence="4" type="ORF">N8I77_008428</name>
</gene>
<reference evidence="4" key="1">
    <citation type="submission" date="2023-06" db="EMBL/GenBank/DDBJ databases">
        <authorList>
            <person name="Noh H."/>
        </authorList>
    </citation>
    <scope>NUCLEOTIDE SEQUENCE</scope>
    <source>
        <strain evidence="4">DUCC20226</strain>
    </source>
</reference>
<dbReference type="PRINTS" id="PR00081">
    <property type="entry name" value="GDHRDH"/>
</dbReference>
<dbReference type="Pfam" id="PF00106">
    <property type="entry name" value="adh_short"/>
    <property type="match status" value="1"/>
</dbReference>
<dbReference type="GO" id="GO:0016616">
    <property type="term" value="F:oxidoreductase activity, acting on the CH-OH group of donors, NAD or NADP as acceptor"/>
    <property type="evidence" value="ECO:0007669"/>
    <property type="project" value="InterPro"/>
</dbReference>
<evidence type="ECO:0000256" key="1">
    <source>
        <dbReference type="ARBA" id="ARBA00006484"/>
    </source>
</evidence>
<name>A0AAD9W4G0_PHOAM</name>
<dbReference type="InterPro" id="IPR020904">
    <property type="entry name" value="Sc_DH/Rdtase_CS"/>
</dbReference>
<evidence type="ECO:0000256" key="3">
    <source>
        <dbReference type="ARBA" id="ARBA00023002"/>
    </source>
</evidence>
<sequence>MAVVLITGANSGIGEAVANQLAKQPNHHIIIAARSLEAGFKVAADLVTAGHSASSVQLDLTSDDSIMKAVKQIQDAHGKLDILVNNAGGGFDQVPGLTTREIFTRNFDLNVTGTAILTDALLPLLRKSAGPRVVFVSSRLASISLSCDKTSFWYEYDAKGYSSSKAALNRLVVHYARVLSDARGLVNAVCPGFVKTKLTDFADGGVTPEQGAKKIVEMALLGENGPTATFTSEDGPLTW</sequence>
<proteinExistence type="inferred from homology"/>